<evidence type="ECO:0000313" key="3">
    <source>
        <dbReference type="Proteomes" id="UP000271162"/>
    </source>
</evidence>
<evidence type="ECO:0000313" key="2">
    <source>
        <dbReference type="EMBL" id="VDL78649.1"/>
    </source>
</evidence>
<feature type="compositionally biased region" description="Polar residues" evidence="1">
    <location>
        <begin position="276"/>
        <end position="294"/>
    </location>
</feature>
<feature type="region of interest" description="Disordered" evidence="1">
    <location>
        <begin position="139"/>
        <end position="345"/>
    </location>
</feature>
<name>A0A158R247_NIPBR</name>
<reference evidence="2 3" key="2">
    <citation type="submission" date="2018-11" db="EMBL/GenBank/DDBJ databases">
        <authorList>
            <consortium name="Pathogen Informatics"/>
        </authorList>
    </citation>
    <scope>NUCLEOTIDE SEQUENCE [LARGE SCALE GENOMIC DNA]</scope>
</reference>
<feature type="region of interest" description="Disordered" evidence="1">
    <location>
        <begin position="1"/>
        <end position="54"/>
    </location>
</feature>
<sequence>MAKGGKNEDSDNTVHEENRQYKERGIDMSMARGGKNEDSDNTVHEENRQYKERGRKFEVTSFPTLLPSTRRKVTFRKHTTIVPQTNDIEELLGDGSAFEMRTQPEQSHAAVPQEDIVDVPSTRVPQVWKKSRLSTSSFTITAATSSVAPEESTLSTSTHPPFRNRNSARTSTAAVDPSETTDRSDLERSISSRRPFAFISRKSTTTTTESTANDEIPTTAYRATPKLHRIARTTTTSKPVEVDEDGNEIVGDKGESTEEAENVKAKHPKSLKESRNVQQEQIWTAKPSQRSQTALDERQRKKLVAEQKRKMNLPASTEVEYVDADTTKRPDDGDGEDLYDDKVEH</sequence>
<dbReference type="AlphaFoldDB" id="A0A158R247"/>
<gene>
    <name evidence="2" type="ORF">NBR_LOCUS15055</name>
</gene>
<keyword evidence="3" id="KW-1185">Reference proteome</keyword>
<dbReference type="WBParaSite" id="NBR_0001505401-mRNA-1">
    <property type="protein sequence ID" value="NBR_0001505401-mRNA-1"/>
    <property type="gene ID" value="NBR_0001505401"/>
</dbReference>
<feature type="compositionally biased region" description="Basic and acidic residues" evidence="1">
    <location>
        <begin position="250"/>
        <end position="275"/>
    </location>
</feature>
<feature type="compositionally biased region" description="Basic and acidic residues" evidence="1">
    <location>
        <begin position="180"/>
        <end position="190"/>
    </location>
</feature>
<accession>A0A158R247</accession>
<reference evidence="4" key="1">
    <citation type="submission" date="2016-04" db="UniProtKB">
        <authorList>
            <consortium name="WormBaseParasite"/>
        </authorList>
    </citation>
    <scope>IDENTIFICATION</scope>
</reference>
<organism evidence="4">
    <name type="scientific">Nippostrongylus brasiliensis</name>
    <name type="common">Rat hookworm</name>
    <dbReference type="NCBI Taxonomy" id="27835"/>
    <lineage>
        <taxon>Eukaryota</taxon>
        <taxon>Metazoa</taxon>
        <taxon>Ecdysozoa</taxon>
        <taxon>Nematoda</taxon>
        <taxon>Chromadorea</taxon>
        <taxon>Rhabditida</taxon>
        <taxon>Rhabditina</taxon>
        <taxon>Rhabditomorpha</taxon>
        <taxon>Strongyloidea</taxon>
        <taxon>Heligmosomidae</taxon>
        <taxon>Nippostrongylus</taxon>
    </lineage>
</organism>
<dbReference type="EMBL" id="UYSL01021583">
    <property type="protein sequence ID" value="VDL78649.1"/>
    <property type="molecule type" value="Genomic_DNA"/>
</dbReference>
<feature type="compositionally biased region" description="Basic and acidic residues" evidence="1">
    <location>
        <begin position="295"/>
        <end position="309"/>
    </location>
</feature>
<feature type="compositionally biased region" description="Polar residues" evidence="1">
    <location>
        <begin position="152"/>
        <end position="173"/>
    </location>
</feature>
<evidence type="ECO:0000313" key="4">
    <source>
        <dbReference type="WBParaSite" id="NBR_0001505401-mRNA-1"/>
    </source>
</evidence>
<feature type="compositionally biased region" description="Low complexity" evidence="1">
    <location>
        <begin position="139"/>
        <end position="148"/>
    </location>
</feature>
<dbReference type="Proteomes" id="UP000271162">
    <property type="component" value="Unassembled WGS sequence"/>
</dbReference>
<evidence type="ECO:0000256" key="1">
    <source>
        <dbReference type="SAM" id="MobiDB-lite"/>
    </source>
</evidence>
<proteinExistence type="predicted"/>
<feature type="compositionally biased region" description="Basic and acidic residues" evidence="1">
    <location>
        <begin position="34"/>
        <end position="54"/>
    </location>
</feature>
<feature type="compositionally biased region" description="Basic and acidic residues" evidence="1">
    <location>
        <begin position="1"/>
        <end position="26"/>
    </location>
</feature>
<protein>
    <submittedName>
        <fullName evidence="4">MFAP1 domain-containing protein</fullName>
    </submittedName>
</protein>